<organism evidence="1 2">
    <name type="scientific">Rattus norvegicus</name>
    <name type="common">Rat</name>
    <dbReference type="NCBI Taxonomy" id="10116"/>
    <lineage>
        <taxon>Eukaryota</taxon>
        <taxon>Metazoa</taxon>
        <taxon>Chordata</taxon>
        <taxon>Craniata</taxon>
        <taxon>Vertebrata</taxon>
        <taxon>Euteleostomi</taxon>
        <taxon>Mammalia</taxon>
        <taxon>Eutheria</taxon>
        <taxon>Euarchontoglires</taxon>
        <taxon>Glires</taxon>
        <taxon>Rodentia</taxon>
        <taxon>Myomorpha</taxon>
        <taxon>Muroidea</taxon>
        <taxon>Muridae</taxon>
        <taxon>Murinae</taxon>
        <taxon>Rattus</taxon>
    </lineage>
</organism>
<gene>
    <name evidence="1" type="ORF">rCG_52108</name>
</gene>
<protein>
    <submittedName>
        <fullName evidence="1">RCG52108</fullName>
    </submittedName>
</protein>
<evidence type="ECO:0000313" key="1">
    <source>
        <dbReference type="EMBL" id="EDL85384.1"/>
    </source>
</evidence>
<accession>A6K6M4</accession>
<sequence length="43" mass="4849">MRAHARIESKQRWGSTLIASFEEPPKSLIAEIPAKRNACLPPF</sequence>
<dbReference type="AlphaFoldDB" id="A6K6M4"/>
<dbReference type="Proteomes" id="UP000234681">
    <property type="component" value="Chromosome 15"/>
</dbReference>
<dbReference type="EMBL" id="CH474023">
    <property type="protein sequence ID" value="EDL85384.1"/>
    <property type="molecule type" value="Genomic_DNA"/>
</dbReference>
<name>A6K6M4_RAT</name>
<proteinExistence type="predicted"/>
<evidence type="ECO:0000313" key="2">
    <source>
        <dbReference type="Proteomes" id="UP000234681"/>
    </source>
</evidence>
<reference evidence="1 2" key="1">
    <citation type="submission" date="2005-07" db="EMBL/GenBank/DDBJ databases">
        <authorList>
            <person name="Mural R.J."/>
            <person name="Li P.W."/>
            <person name="Adams M.D."/>
            <person name="Amanatides P.G."/>
            <person name="Baden-Tillson H."/>
            <person name="Barnstead M."/>
            <person name="Chin S.H."/>
            <person name="Dew I."/>
            <person name="Evans C.A."/>
            <person name="Ferriera S."/>
            <person name="Flanigan M."/>
            <person name="Fosler C."/>
            <person name="Glodek A."/>
            <person name="Gu Z."/>
            <person name="Holt R.A."/>
            <person name="Jennings D."/>
            <person name="Kraft C.L."/>
            <person name="Lu F."/>
            <person name="Nguyen T."/>
            <person name="Nusskern D.R."/>
            <person name="Pfannkoch C.M."/>
            <person name="Sitter C."/>
            <person name="Sutton G.G."/>
            <person name="Venter J.C."/>
            <person name="Wang Z."/>
            <person name="Woodage T."/>
            <person name="Zheng X.H."/>
            <person name="Zhong F."/>
        </authorList>
    </citation>
    <scope>NUCLEOTIDE SEQUENCE [LARGE SCALE GENOMIC DNA]</scope>
    <source>
        <strain>BN</strain>
        <strain evidence="2">Sprague-Dawley</strain>
    </source>
</reference>